<keyword evidence="9" id="KW-1185">Reference proteome</keyword>
<organism evidence="8 9">
    <name type="scientific">Klenkia terrae</name>
    <dbReference type="NCBI Taxonomy" id="1052259"/>
    <lineage>
        <taxon>Bacteria</taxon>
        <taxon>Bacillati</taxon>
        <taxon>Actinomycetota</taxon>
        <taxon>Actinomycetes</taxon>
        <taxon>Geodermatophilales</taxon>
        <taxon>Geodermatophilaceae</taxon>
        <taxon>Klenkia</taxon>
    </lineage>
</organism>
<dbReference type="Pfam" id="PF12225">
    <property type="entry name" value="DUF5981"/>
    <property type="match status" value="1"/>
</dbReference>
<accession>A0ABU8E4T2</accession>
<name>A0ABU8E4T2_9ACTN</name>
<evidence type="ECO:0000256" key="5">
    <source>
        <dbReference type="ARBA" id="ARBA00023002"/>
    </source>
</evidence>
<dbReference type="InterPro" id="IPR003171">
    <property type="entry name" value="Mehydrof_redctse-like"/>
</dbReference>
<dbReference type="InterPro" id="IPR029041">
    <property type="entry name" value="FAD-linked_oxidoreductase-like"/>
</dbReference>
<feature type="domain" description="Methylene-tetrahydrofolate reductase C-terminal-like" evidence="7">
    <location>
        <begin position="8"/>
        <end position="38"/>
    </location>
</feature>
<keyword evidence="3 6" id="KW-0285">Flavoprotein</keyword>
<evidence type="ECO:0000256" key="6">
    <source>
        <dbReference type="RuleBase" id="RU003862"/>
    </source>
</evidence>
<evidence type="ECO:0000256" key="2">
    <source>
        <dbReference type="ARBA" id="ARBA00004777"/>
    </source>
</evidence>
<comment type="cofactor">
    <cofactor evidence="1 6">
        <name>FAD</name>
        <dbReference type="ChEBI" id="CHEBI:57692"/>
    </cofactor>
</comment>
<comment type="caution">
    <text evidence="8">The sequence shown here is derived from an EMBL/GenBank/DDBJ whole genome shotgun (WGS) entry which is preliminary data.</text>
</comment>
<dbReference type="InterPro" id="IPR022026">
    <property type="entry name" value="DUF5981"/>
</dbReference>
<evidence type="ECO:0000259" key="7">
    <source>
        <dbReference type="Pfam" id="PF12225"/>
    </source>
</evidence>
<sequence>MTAPPRPDLQCPKSMTHGPCGGVGEDGSCEVAPVPCAFLPLPTVAWAGPTAVRTTPEPRLLALMRQRPVVVADLPAVALDRGSLQRAADTVVGTVDAVLLGDHGGARVQFSPTYRASLVQARGLPVWQGLNCRDRNRVALEGELAGLADLDVGAVHCVTGDHTATGDRPDAQPVFDLDSTQLAAAARAAGLLVSVGETPHGPPAERRPHRLVEKVRAGADVCFVNHAGSVQALRAFVEQATDAGADVPFVACVAVATDPGSAAQLRRFTGLRLPEGYLAGIESARDPRRAGIAAAVALAQAYLSVPGVRGVDLSGVPSPGTELTTATALAEIGRALS</sequence>
<keyword evidence="5 6" id="KW-0560">Oxidoreductase</keyword>
<comment type="pathway">
    <text evidence="2 6">One-carbon metabolism; tetrahydrofolate interconversion.</text>
</comment>
<evidence type="ECO:0000256" key="3">
    <source>
        <dbReference type="ARBA" id="ARBA00022630"/>
    </source>
</evidence>
<dbReference type="EMBL" id="JBAPLV010000008">
    <property type="protein sequence ID" value="MEI4278592.1"/>
    <property type="molecule type" value="Genomic_DNA"/>
</dbReference>
<proteinExistence type="inferred from homology"/>
<dbReference type="Gene3D" id="3.20.20.220">
    <property type="match status" value="1"/>
</dbReference>
<evidence type="ECO:0000313" key="9">
    <source>
        <dbReference type="Proteomes" id="UP001373496"/>
    </source>
</evidence>
<comment type="similarity">
    <text evidence="6">Belongs to the methylenetetrahydrofolate reductase family.</text>
</comment>
<gene>
    <name evidence="8" type="ORF">UXQ13_08955</name>
</gene>
<keyword evidence="4 6" id="KW-0274">FAD</keyword>
<protein>
    <recommendedName>
        <fullName evidence="6">Methylenetetrahydrofolate reductase</fullName>
    </recommendedName>
</protein>
<dbReference type="SUPFAM" id="SSF51730">
    <property type="entry name" value="FAD-linked oxidoreductase"/>
    <property type="match status" value="1"/>
</dbReference>
<evidence type="ECO:0000313" key="8">
    <source>
        <dbReference type="EMBL" id="MEI4278592.1"/>
    </source>
</evidence>
<dbReference type="RefSeq" id="WP_225232470.1">
    <property type="nucleotide sequence ID" value="NZ_JBAPLV010000008.1"/>
</dbReference>
<dbReference type="Pfam" id="PF02219">
    <property type="entry name" value="MTHFR"/>
    <property type="match status" value="1"/>
</dbReference>
<reference evidence="8 9" key="1">
    <citation type="submission" date="2024-03" db="EMBL/GenBank/DDBJ databases">
        <title>Draft genome sequence of Klenkia terrae.</title>
        <authorList>
            <person name="Duangmal K."/>
            <person name="Chantavorakit T."/>
        </authorList>
    </citation>
    <scope>NUCLEOTIDE SEQUENCE [LARGE SCALE GENOMIC DNA]</scope>
    <source>
        <strain evidence="8 9">JCM 17786</strain>
    </source>
</reference>
<evidence type="ECO:0000256" key="4">
    <source>
        <dbReference type="ARBA" id="ARBA00022827"/>
    </source>
</evidence>
<evidence type="ECO:0000256" key="1">
    <source>
        <dbReference type="ARBA" id="ARBA00001974"/>
    </source>
</evidence>
<dbReference type="Proteomes" id="UP001373496">
    <property type="component" value="Unassembled WGS sequence"/>
</dbReference>